<dbReference type="InterPro" id="IPR035983">
    <property type="entry name" value="Hect_E3_ubiquitin_ligase"/>
</dbReference>
<evidence type="ECO:0000259" key="6">
    <source>
        <dbReference type="PROSITE" id="PS50237"/>
    </source>
</evidence>
<protein>
    <recommendedName>
        <fullName evidence="2">HECT-type E3 ubiquitin transferase</fullName>
        <ecNumber evidence="2">2.3.2.26</ecNumber>
    </recommendedName>
</protein>
<organism evidence="7 8">
    <name type="scientific">Clydaea vesicula</name>
    <dbReference type="NCBI Taxonomy" id="447962"/>
    <lineage>
        <taxon>Eukaryota</taxon>
        <taxon>Fungi</taxon>
        <taxon>Fungi incertae sedis</taxon>
        <taxon>Chytridiomycota</taxon>
        <taxon>Chytridiomycota incertae sedis</taxon>
        <taxon>Chytridiomycetes</taxon>
        <taxon>Lobulomycetales</taxon>
        <taxon>Lobulomycetaceae</taxon>
        <taxon>Clydaea</taxon>
    </lineage>
</organism>
<dbReference type="Proteomes" id="UP001211065">
    <property type="component" value="Unassembled WGS sequence"/>
</dbReference>
<dbReference type="SMART" id="SM00119">
    <property type="entry name" value="HECTc"/>
    <property type="match status" value="1"/>
</dbReference>
<gene>
    <name evidence="7" type="primary">HUL4</name>
    <name evidence="7" type="ORF">HK099_004126</name>
</gene>
<dbReference type="EC" id="2.3.2.26" evidence="2"/>
<dbReference type="GO" id="GO:0000209">
    <property type="term" value="P:protein polyubiquitination"/>
    <property type="evidence" value="ECO:0007669"/>
    <property type="project" value="InterPro"/>
</dbReference>
<sequence length="550" mass="63356">MQNFPSSHGIQQPSQPIMINGTCMCCDNLLSYPNTVPAFRCTVCSTITDLIPLKQPNDLWLNLELLNSAFPSNEDSEFDLVALREEFRRLSLQNIDLTEKFLTLLTRPGKRLVTIHDIRFIFIILEYPLPKINQEKEILLLTKVFGLLAFLQNNALHSTVVQWFKSLSLPIFLERVDRCNLIITKLLMSVRNEYPHDWRVKSCSKVMALYFAANNKREEKISLSNFYNISVDYLDIIQDFSDWQKERSNHFAFCQYPFLISLGGKIKILDQDAKRQMGIKFKEAFLRTATRNQLIDPFLTLRIRRDYLIQDSLNQLSAHEVDLKKKLRIEFADEEGVDVGGLTKEWFQLLVRDLFSEKFGMFTFDEDSQLCWFNPASFESHGEFLLVGTIIGLAIYNSTILNVHFPLACYKKLLGGKPNLDDLLILKPQVGKGLKQLLEYSEPDLEDVFCLTFEASYQKFGETVTVPFVPNGHLIPVTHENKIEYVNLYVNYIFNTSVHDQFEAFKSGFYHVCGGNPLSLFRAEEIELMVVGGTDIDLKGLESVTEYEGF</sequence>
<dbReference type="FunFam" id="3.30.2160.10:FF:000004">
    <property type="entry name" value="probable E3 ubiquitin-protein ligase HERC4 isoform X1"/>
    <property type="match status" value="1"/>
</dbReference>
<feature type="domain" description="HECT" evidence="6">
    <location>
        <begin position="319"/>
        <end position="550"/>
    </location>
</feature>
<evidence type="ECO:0000256" key="1">
    <source>
        <dbReference type="ARBA" id="ARBA00000885"/>
    </source>
</evidence>
<dbReference type="InterPro" id="IPR000569">
    <property type="entry name" value="HECT_dom"/>
</dbReference>
<dbReference type="PROSITE" id="PS50237">
    <property type="entry name" value="HECT"/>
    <property type="match status" value="1"/>
</dbReference>
<dbReference type="GO" id="GO:0061630">
    <property type="term" value="F:ubiquitin protein ligase activity"/>
    <property type="evidence" value="ECO:0007669"/>
    <property type="project" value="UniProtKB-EC"/>
</dbReference>
<accession>A0AAD5U402</accession>
<evidence type="ECO:0000256" key="2">
    <source>
        <dbReference type="ARBA" id="ARBA00012485"/>
    </source>
</evidence>
<evidence type="ECO:0000313" key="8">
    <source>
        <dbReference type="Proteomes" id="UP001211065"/>
    </source>
</evidence>
<dbReference type="Pfam" id="PF00632">
    <property type="entry name" value="HECT"/>
    <property type="match status" value="1"/>
</dbReference>
<dbReference type="EMBL" id="JADGJW010000284">
    <property type="protein sequence ID" value="KAJ3220646.1"/>
    <property type="molecule type" value="Genomic_DNA"/>
</dbReference>
<reference evidence="7" key="1">
    <citation type="submission" date="2020-05" db="EMBL/GenBank/DDBJ databases">
        <title>Phylogenomic resolution of chytrid fungi.</title>
        <authorList>
            <person name="Stajich J.E."/>
            <person name="Amses K."/>
            <person name="Simmons R."/>
            <person name="Seto K."/>
            <person name="Myers J."/>
            <person name="Bonds A."/>
            <person name="Quandt C.A."/>
            <person name="Barry K."/>
            <person name="Liu P."/>
            <person name="Grigoriev I."/>
            <person name="Longcore J.E."/>
            <person name="James T.Y."/>
        </authorList>
    </citation>
    <scope>NUCLEOTIDE SEQUENCE</scope>
    <source>
        <strain evidence="7">JEL0476</strain>
    </source>
</reference>
<keyword evidence="4 5" id="KW-0833">Ubl conjugation pathway</keyword>
<evidence type="ECO:0000313" key="7">
    <source>
        <dbReference type="EMBL" id="KAJ3220646.1"/>
    </source>
</evidence>
<name>A0AAD5U402_9FUNG</name>
<dbReference type="SUPFAM" id="SSF56204">
    <property type="entry name" value="Hect, E3 ligase catalytic domain"/>
    <property type="match status" value="1"/>
</dbReference>
<comment type="catalytic activity">
    <reaction evidence="1">
        <text>S-ubiquitinyl-[E2 ubiquitin-conjugating enzyme]-L-cysteine + [acceptor protein]-L-lysine = [E2 ubiquitin-conjugating enzyme]-L-cysteine + N(6)-ubiquitinyl-[acceptor protein]-L-lysine.</text>
        <dbReference type="EC" id="2.3.2.26"/>
    </reaction>
</comment>
<dbReference type="Gene3D" id="3.30.2160.10">
    <property type="entry name" value="Hect, E3 ligase catalytic domain"/>
    <property type="match status" value="1"/>
</dbReference>
<evidence type="ECO:0000256" key="5">
    <source>
        <dbReference type="PROSITE-ProRule" id="PRU00104"/>
    </source>
</evidence>
<dbReference type="AlphaFoldDB" id="A0AAD5U402"/>
<evidence type="ECO:0000256" key="4">
    <source>
        <dbReference type="ARBA" id="ARBA00022786"/>
    </source>
</evidence>
<comment type="caution">
    <text evidence="7">The sequence shown here is derived from an EMBL/GenBank/DDBJ whole genome shotgun (WGS) entry which is preliminary data.</text>
</comment>
<dbReference type="PANTHER" id="PTHR45700:SF9">
    <property type="entry name" value="HECT-TYPE E3 UBIQUITIN TRANSFERASE"/>
    <property type="match status" value="1"/>
</dbReference>
<keyword evidence="3" id="KW-0808">Transferase</keyword>
<proteinExistence type="predicted"/>
<comment type="caution">
    <text evidence="5">Lacks conserved residue(s) required for the propagation of feature annotation.</text>
</comment>
<keyword evidence="8" id="KW-1185">Reference proteome</keyword>
<dbReference type="Gene3D" id="3.90.1750.10">
    <property type="entry name" value="Hect, E3 ligase catalytic domains"/>
    <property type="match status" value="1"/>
</dbReference>
<dbReference type="PANTHER" id="PTHR45700">
    <property type="entry name" value="UBIQUITIN-PROTEIN LIGASE E3C"/>
    <property type="match status" value="1"/>
</dbReference>
<evidence type="ECO:0000256" key="3">
    <source>
        <dbReference type="ARBA" id="ARBA00022679"/>
    </source>
</evidence>
<dbReference type="InterPro" id="IPR044611">
    <property type="entry name" value="E3A/B/C-like"/>
</dbReference>